<reference evidence="8 9" key="1">
    <citation type="submission" date="2018-11" db="EMBL/GenBank/DDBJ databases">
        <title>Genomic Encyclopedia of Type Strains, Phase IV (KMG-IV): sequencing the most valuable type-strain genomes for metagenomic binning, comparative biology and taxonomic classification.</title>
        <authorList>
            <person name="Goeker M."/>
        </authorList>
    </citation>
    <scope>NUCLEOTIDE SEQUENCE [LARGE SCALE GENOMIC DNA]</scope>
    <source>
        <strain evidence="8 9">DSM 16974</strain>
    </source>
</reference>
<dbReference type="InterPro" id="IPR011623">
    <property type="entry name" value="7TMR_DISM_rcpt_extracell_dom1"/>
</dbReference>
<dbReference type="NCBIfam" id="TIGR00254">
    <property type="entry name" value="GGDEF"/>
    <property type="match status" value="1"/>
</dbReference>
<evidence type="ECO:0000256" key="4">
    <source>
        <dbReference type="SAM" id="Coils"/>
    </source>
</evidence>
<keyword evidence="6" id="KW-0732">Signal</keyword>
<dbReference type="InterPro" id="IPR000160">
    <property type="entry name" value="GGDEF_dom"/>
</dbReference>
<dbReference type="Pfam" id="PF07695">
    <property type="entry name" value="7TMR-DISM_7TM"/>
    <property type="match status" value="1"/>
</dbReference>
<keyword evidence="5" id="KW-0812">Transmembrane</keyword>
<dbReference type="CDD" id="cd01949">
    <property type="entry name" value="GGDEF"/>
    <property type="match status" value="1"/>
</dbReference>
<organism evidence="8 9">
    <name type="scientific">Marinimicrobium koreense</name>
    <dbReference type="NCBI Taxonomy" id="306545"/>
    <lineage>
        <taxon>Bacteria</taxon>
        <taxon>Pseudomonadati</taxon>
        <taxon>Pseudomonadota</taxon>
        <taxon>Gammaproteobacteria</taxon>
        <taxon>Cellvibrionales</taxon>
        <taxon>Cellvibrionaceae</taxon>
        <taxon>Marinimicrobium</taxon>
    </lineage>
</organism>
<evidence type="ECO:0000256" key="6">
    <source>
        <dbReference type="SAM" id="SignalP"/>
    </source>
</evidence>
<dbReference type="OrthoDB" id="9812260at2"/>
<dbReference type="Pfam" id="PF07696">
    <property type="entry name" value="7TMR-DISMED2"/>
    <property type="match status" value="1"/>
</dbReference>
<dbReference type="AlphaFoldDB" id="A0A3N1P3U3"/>
<dbReference type="Gene3D" id="3.30.70.270">
    <property type="match status" value="1"/>
</dbReference>
<dbReference type="InterPro" id="IPR029787">
    <property type="entry name" value="Nucleotide_cyclase"/>
</dbReference>
<protein>
    <recommendedName>
        <fullName evidence="2">diguanylate cyclase</fullName>
        <ecNumber evidence="2">2.7.7.65</ecNumber>
    </recommendedName>
</protein>
<sequence length="628" mass="70808">MTRRQWLLSLSLLFSLFASPAWGNDPHASHTLNITPGQDTYDLTGRALILEQPEGRSLSPSELLADTTRDWQPLSSSAPNFSFSDRAYWLRLDITNTDTRTRRLILDIAQPLQDYIDAWWMIEGGTVREWHTGDRRPLSDRPFRYRAFALSLPLTPDQSGTLLIRFSSHDGLYDALPLTLSSDAAFFKRNDAESLGFGFYYGAITILLLYNLIVGLVTRERNFVLYSVYLFFFLSWNLAFRGYLGISLLADHPTLNNMAVAVLSCGLFFSLVAFTQGFLNLRQTLPLTGRLLWGLSALLLIPTGLAVMDVYASTFAVLIPIAVVILLTVLYAGARASLQGSVSARIFLLAWTLLIGAVFAYYARVFGLLPSSWLLENALNLGSLIEILVLSLALAYRINELKQKDLVSQQQLIDQKEQLNTELQQRVETKTRELQNLADKLERESITDALTGLLNRRTFYPKLESELRRLQREPTQTLCLTLLDLDHFKALNDHYGHPAGDRLLKEVSDLLQLHWKRSGDAVFRLGGEEFAILFYTRNLYTVSERLEAFRQALKTIPLPTSPPPTDSVPTQLTASLGVGLVSALYSLSPDELYAMADRALYSGKDRGRDCIHYCSATDRTPRPRLEHQ</sequence>
<feature type="transmembrane region" description="Helical" evidence="5">
    <location>
        <begin position="258"/>
        <end position="279"/>
    </location>
</feature>
<name>A0A3N1P3U3_9GAMM</name>
<evidence type="ECO:0000313" key="9">
    <source>
        <dbReference type="Proteomes" id="UP000273643"/>
    </source>
</evidence>
<comment type="cofactor">
    <cofactor evidence="1">
        <name>Mg(2+)</name>
        <dbReference type="ChEBI" id="CHEBI:18420"/>
    </cofactor>
</comment>
<keyword evidence="5" id="KW-1133">Transmembrane helix</keyword>
<dbReference type="FunFam" id="3.30.70.270:FF:000001">
    <property type="entry name" value="Diguanylate cyclase domain protein"/>
    <property type="match status" value="1"/>
</dbReference>
<keyword evidence="4" id="KW-0175">Coiled coil</keyword>
<dbReference type="PROSITE" id="PS50887">
    <property type="entry name" value="GGDEF"/>
    <property type="match status" value="1"/>
</dbReference>
<dbReference type="GO" id="GO:1902201">
    <property type="term" value="P:negative regulation of bacterial-type flagellum-dependent cell motility"/>
    <property type="evidence" value="ECO:0007669"/>
    <property type="project" value="TreeGrafter"/>
</dbReference>
<evidence type="ECO:0000256" key="3">
    <source>
        <dbReference type="ARBA" id="ARBA00034247"/>
    </source>
</evidence>
<feature type="transmembrane region" description="Helical" evidence="5">
    <location>
        <begin position="378"/>
        <end position="396"/>
    </location>
</feature>
<evidence type="ECO:0000256" key="1">
    <source>
        <dbReference type="ARBA" id="ARBA00001946"/>
    </source>
</evidence>
<dbReference type="Gene3D" id="2.60.40.2380">
    <property type="match status" value="1"/>
</dbReference>
<dbReference type="GO" id="GO:0005886">
    <property type="term" value="C:plasma membrane"/>
    <property type="evidence" value="ECO:0007669"/>
    <property type="project" value="TreeGrafter"/>
</dbReference>
<feature type="transmembrane region" description="Helical" evidence="5">
    <location>
        <begin position="314"/>
        <end position="334"/>
    </location>
</feature>
<keyword evidence="9" id="KW-1185">Reference proteome</keyword>
<evidence type="ECO:0000313" key="8">
    <source>
        <dbReference type="EMBL" id="ROQ21390.1"/>
    </source>
</evidence>
<feature type="transmembrane region" description="Helical" evidence="5">
    <location>
        <begin position="346"/>
        <end position="366"/>
    </location>
</feature>
<gene>
    <name evidence="8" type="ORF">EDC38_2014</name>
</gene>
<feature type="transmembrane region" description="Helical" evidence="5">
    <location>
        <begin position="198"/>
        <end position="217"/>
    </location>
</feature>
<dbReference type="GO" id="GO:0043709">
    <property type="term" value="P:cell adhesion involved in single-species biofilm formation"/>
    <property type="evidence" value="ECO:0007669"/>
    <property type="project" value="TreeGrafter"/>
</dbReference>
<feature type="signal peptide" evidence="6">
    <location>
        <begin position="1"/>
        <end position="23"/>
    </location>
</feature>
<dbReference type="EC" id="2.7.7.65" evidence="2"/>
<proteinExistence type="predicted"/>
<dbReference type="SMART" id="SM00267">
    <property type="entry name" value="GGDEF"/>
    <property type="match status" value="1"/>
</dbReference>
<evidence type="ECO:0000259" key="7">
    <source>
        <dbReference type="PROSITE" id="PS50887"/>
    </source>
</evidence>
<feature type="transmembrane region" description="Helical" evidence="5">
    <location>
        <begin position="224"/>
        <end position="246"/>
    </location>
</feature>
<accession>A0A3N1P3U3</accession>
<dbReference type="RefSeq" id="WP_123638397.1">
    <property type="nucleotide sequence ID" value="NZ_RJUK01000001.1"/>
</dbReference>
<comment type="catalytic activity">
    <reaction evidence="3">
        <text>2 GTP = 3',3'-c-di-GMP + 2 diphosphate</text>
        <dbReference type="Rhea" id="RHEA:24898"/>
        <dbReference type="ChEBI" id="CHEBI:33019"/>
        <dbReference type="ChEBI" id="CHEBI:37565"/>
        <dbReference type="ChEBI" id="CHEBI:58805"/>
        <dbReference type="EC" id="2.7.7.65"/>
    </reaction>
</comment>
<evidence type="ECO:0000256" key="2">
    <source>
        <dbReference type="ARBA" id="ARBA00012528"/>
    </source>
</evidence>
<feature type="domain" description="GGDEF" evidence="7">
    <location>
        <begin position="476"/>
        <end position="616"/>
    </location>
</feature>
<dbReference type="Proteomes" id="UP000273643">
    <property type="component" value="Unassembled WGS sequence"/>
</dbReference>
<evidence type="ECO:0000256" key="5">
    <source>
        <dbReference type="SAM" id="Phobius"/>
    </source>
</evidence>
<dbReference type="InterPro" id="IPR011622">
    <property type="entry name" value="7TMR_DISM_rcpt_extracell_dom2"/>
</dbReference>
<dbReference type="PANTHER" id="PTHR45138">
    <property type="entry name" value="REGULATORY COMPONENTS OF SENSORY TRANSDUCTION SYSTEM"/>
    <property type="match status" value="1"/>
</dbReference>
<keyword evidence="5" id="KW-0472">Membrane</keyword>
<feature type="coiled-coil region" evidence="4">
    <location>
        <begin position="406"/>
        <end position="447"/>
    </location>
</feature>
<comment type="caution">
    <text evidence="8">The sequence shown here is derived from an EMBL/GenBank/DDBJ whole genome shotgun (WGS) entry which is preliminary data.</text>
</comment>
<dbReference type="PANTHER" id="PTHR45138:SF9">
    <property type="entry name" value="DIGUANYLATE CYCLASE DGCM-RELATED"/>
    <property type="match status" value="1"/>
</dbReference>
<dbReference type="Pfam" id="PF00990">
    <property type="entry name" value="GGDEF"/>
    <property type="match status" value="1"/>
</dbReference>
<dbReference type="EMBL" id="RJUK01000001">
    <property type="protein sequence ID" value="ROQ21390.1"/>
    <property type="molecule type" value="Genomic_DNA"/>
</dbReference>
<feature type="chain" id="PRO_5018006368" description="diguanylate cyclase" evidence="6">
    <location>
        <begin position="24"/>
        <end position="628"/>
    </location>
</feature>
<dbReference type="SUPFAM" id="SSF55073">
    <property type="entry name" value="Nucleotide cyclase"/>
    <property type="match status" value="1"/>
</dbReference>
<dbReference type="GO" id="GO:0052621">
    <property type="term" value="F:diguanylate cyclase activity"/>
    <property type="evidence" value="ECO:0007669"/>
    <property type="project" value="UniProtKB-EC"/>
</dbReference>
<dbReference type="InterPro" id="IPR043128">
    <property type="entry name" value="Rev_trsase/Diguanyl_cyclase"/>
</dbReference>
<dbReference type="InterPro" id="IPR050469">
    <property type="entry name" value="Diguanylate_Cyclase"/>
</dbReference>
<feature type="transmembrane region" description="Helical" evidence="5">
    <location>
        <begin position="291"/>
        <end position="308"/>
    </location>
</feature>